<dbReference type="InterPro" id="IPR004026">
    <property type="entry name" value="Ada_DNA_repair_Zn-bd"/>
</dbReference>
<dbReference type="OMA" id="RWRALEM"/>
<accession>A0A074YPF5</accession>
<dbReference type="GO" id="GO:0008270">
    <property type="term" value="F:zinc ion binding"/>
    <property type="evidence" value="ECO:0007669"/>
    <property type="project" value="InterPro"/>
</dbReference>
<dbReference type="GO" id="GO:0003677">
    <property type="term" value="F:DNA binding"/>
    <property type="evidence" value="ECO:0007669"/>
    <property type="project" value="InterPro"/>
</dbReference>
<dbReference type="InterPro" id="IPR009057">
    <property type="entry name" value="Homeodomain-like_sf"/>
</dbReference>
<dbReference type="Pfam" id="PF02805">
    <property type="entry name" value="Ada_Zn_binding"/>
    <property type="match status" value="1"/>
</dbReference>
<evidence type="ECO:0000313" key="4">
    <source>
        <dbReference type="EMBL" id="KEQ95967.1"/>
    </source>
</evidence>
<evidence type="ECO:0000256" key="2">
    <source>
        <dbReference type="SAM" id="MobiDB-lite"/>
    </source>
</evidence>
<evidence type="ECO:0000313" key="5">
    <source>
        <dbReference type="Proteomes" id="UP000030641"/>
    </source>
</evidence>
<dbReference type="AlphaFoldDB" id="A0A074YPF5"/>
<dbReference type="SUPFAM" id="SSF46689">
    <property type="entry name" value="Homeodomain-like"/>
    <property type="match status" value="1"/>
</dbReference>
<evidence type="ECO:0000256" key="1">
    <source>
        <dbReference type="ARBA" id="ARBA00023159"/>
    </source>
</evidence>
<keyword evidence="5" id="KW-1185">Reference proteome</keyword>
<proteinExistence type="predicted"/>
<dbReference type="Gene3D" id="1.10.10.60">
    <property type="entry name" value="Homeodomain-like"/>
    <property type="match status" value="1"/>
</dbReference>
<organism evidence="4 5">
    <name type="scientific">Aureobasidium subglaciale (strain EXF-2481)</name>
    <name type="common">Aureobasidium pullulans var. subglaciale</name>
    <dbReference type="NCBI Taxonomy" id="1043005"/>
    <lineage>
        <taxon>Eukaryota</taxon>
        <taxon>Fungi</taxon>
        <taxon>Dikarya</taxon>
        <taxon>Ascomycota</taxon>
        <taxon>Pezizomycotina</taxon>
        <taxon>Dothideomycetes</taxon>
        <taxon>Dothideomycetidae</taxon>
        <taxon>Dothideales</taxon>
        <taxon>Saccotheciaceae</taxon>
        <taxon>Aureobasidium</taxon>
    </lineage>
</organism>
<dbReference type="GO" id="GO:0008168">
    <property type="term" value="F:methyltransferase activity"/>
    <property type="evidence" value="ECO:0007669"/>
    <property type="project" value="InterPro"/>
</dbReference>
<protein>
    <recommendedName>
        <fullName evidence="3">Ada DNA repair metal-binding domain-containing protein</fullName>
    </recommendedName>
</protein>
<keyword evidence="1" id="KW-0010">Activator</keyword>
<dbReference type="Proteomes" id="UP000030641">
    <property type="component" value="Unassembled WGS sequence"/>
</dbReference>
<gene>
    <name evidence="4" type="ORF">AUEXF2481DRAFT_654868</name>
</gene>
<dbReference type="InterPro" id="IPR035451">
    <property type="entry name" value="Ada-like_dom_sf"/>
</dbReference>
<feature type="domain" description="Ada DNA repair metal-binding" evidence="3">
    <location>
        <begin position="32"/>
        <end position="95"/>
    </location>
</feature>
<dbReference type="InParanoid" id="A0A074YPF5"/>
<sequence>MSICCSVIIMSLTKSSHQHYLPITSTHTPCSQWRALNQRTSSIDLPFYYGVLSTKIYCRPTCTARLARRANITYFSTSACALSAGYRPCKRCRPDDEMFFGEGEEIAMKVIGIVGEGRGKIGLDKMAAEIGITKSYLCRVFKKTMGMTIGEYSKEFEKQGQADNGSLPHPMDLKPGEQPCVPDLVENSSVPHTGKQKDVSTAILDRSLALSLGTEHDDHWLGPQPCNYDNFRH</sequence>
<reference evidence="4 5" key="1">
    <citation type="journal article" date="2014" name="BMC Genomics">
        <title>Genome sequencing of four Aureobasidium pullulans varieties: biotechnological potential, stress tolerance, and description of new species.</title>
        <authorList>
            <person name="Gostin Ar C."/>
            <person name="Ohm R.A."/>
            <person name="Kogej T."/>
            <person name="Sonjak S."/>
            <person name="Turk M."/>
            <person name="Zajc J."/>
            <person name="Zalar P."/>
            <person name="Grube M."/>
            <person name="Sun H."/>
            <person name="Han J."/>
            <person name="Sharma A."/>
            <person name="Chiniquy J."/>
            <person name="Ngan C.Y."/>
            <person name="Lipzen A."/>
            <person name="Barry K."/>
            <person name="Grigoriev I.V."/>
            <person name="Gunde-Cimerman N."/>
        </authorList>
    </citation>
    <scope>NUCLEOTIDE SEQUENCE [LARGE SCALE GENOMIC DNA]</scope>
    <source>
        <strain evidence="4 5">EXF-2481</strain>
    </source>
</reference>
<dbReference type="GO" id="GO:0006355">
    <property type="term" value="P:regulation of DNA-templated transcription"/>
    <property type="evidence" value="ECO:0007669"/>
    <property type="project" value="InterPro"/>
</dbReference>
<feature type="region of interest" description="Disordered" evidence="2">
    <location>
        <begin position="160"/>
        <end position="198"/>
    </location>
</feature>
<dbReference type="RefSeq" id="XP_013344705.1">
    <property type="nucleotide sequence ID" value="XM_013489251.1"/>
</dbReference>
<dbReference type="GeneID" id="25370092"/>
<dbReference type="GO" id="GO:0006281">
    <property type="term" value="P:DNA repair"/>
    <property type="evidence" value="ECO:0007669"/>
    <property type="project" value="InterPro"/>
</dbReference>
<evidence type="ECO:0000259" key="3">
    <source>
        <dbReference type="Pfam" id="PF02805"/>
    </source>
</evidence>
<dbReference type="SUPFAM" id="SSF57884">
    <property type="entry name" value="Ada DNA repair protein, N-terminal domain (N-Ada 10)"/>
    <property type="match status" value="1"/>
</dbReference>
<dbReference type="EMBL" id="KL584757">
    <property type="protein sequence ID" value="KEQ95967.1"/>
    <property type="molecule type" value="Genomic_DNA"/>
</dbReference>
<dbReference type="HOGENOM" id="CLU_1189708_0_0_1"/>
<name>A0A074YPF5_AURSE</name>
<dbReference type="Gene3D" id="3.40.10.10">
    <property type="entry name" value="DNA Methylphosphotriester Repair Domain"/>
    <property type="match status" value="1"/>
</dbReference>
<dbReference type="STRING" id="1043005.A0A074YPF5"/>
<dbReference type="OrthoDB" id="2447880at2759"/>